<dbReference type="AlphaFoldDB" id="A0A1A9ZZS4"/>
<dbReference type="VEuPathDB" id="VectorBase:GPAI030033"/>
<keyword evidence="2" id="KW-1185">Reference proteome</keyword>
<reference evidence="2" key="1">
    <citation type="submission" date="2014-03" db="EMBL/GenBank/DDBJ databases">
        <authorList>
            <person name="Aksoy S."/>
            <person name="Warren W."/>
            <person name="Wilson R.K."/>
        </authorList>
    </citation>
    <scope>NUCLEOTIDE SEQUENCE [LARGE SCALE GENOMIC DNA]</scope>
    <source>
        <strain evidence="2">IAEA</strain>
    </source>
</reference>
<name>A0A1A9ZZS4_GLOPL</name>
<evidence type="ECO:0000313" key="1">
    <source>
        <dbReference type="EnsemblMetazoa" id="GPAI030033-PA"/>
    </source>
</evidence>
<protein>
    <submittedName>
        <fullName evidence="1">Uncharacterized protein</fullName>
    </submittedName>
</protein>
<reference evidence="1" key="2">
    <citation type="submission" date="2020-05" db="UniProtKB">
        <authorList>
            <consortium name="EnsemblMetazoa"/>
        </authorList>
    </citation>
    <scope>IDENTIFICATION</scope>
    <source>
        <strain evidence="1">IAEA</strain>
    </source>
</reference>
<proteinExistence type="predicted"/>
<organism evidence="1 2">
    <name type="scientific">Glossina pallidipes</name>
    <name type="common">Tsetse fly</name>
    <dbReference type="NCBI Taxonomy" id="7398"/>
    <lineage>
        <taxon>Eukaryota</taxon>
        <taxon>Metazoa</taxon>
        <taxon>Ecdysozoa</taxon>
        <taxon>Arthropoda</taxon>
        <taxon>Hexapoda</taxon>
        <taxon>Insecta</taxon>
        <taxon>Pterygota</taxon>
        <taxon>Neoptera</taxon>
        <taxon>Endopterygota</taxon>
        <taxon>Diptera</taxon>
        <taxon>Brachycera</taxon>
        <taxon>Muscomorpha</taxon>
        <taxon>Hippoboscoidea</taxon>
        <taxon>Glossinidae</taxon>
        <taxon>Glossina</taxon>
    </lineage>
</organism>
<accession>A0A1A9ZZS4</accession>
<dbReference type="EnsemblMetazoa" id="GPAI030033-RA">
    <property type="protein sequence ID" value="GPAI030033-PA"/>
    <property type="gene ID" value="GPAI030033"/>
</dbReference>
<evidence type="ECO:0000313" key="2">
    <source>
        <dbReference type="Proteomes" id="UP000092445"/>
    </source>
</evidence>
<dbReference type="Proteomes" id="UP000092445">
    <property type="component" value="Unassembled WGS sequence"/>
</dbReference>
<sequence length="171" mass="19677">MKYFFSTYSSLKDYAFHEDIILSLGISSQFYVVDSSRMAEKFDYFASTAMEIPSSYECPVIYLISKIFETLFQAGSPLLGIVKPVLSYNLLGKNILKNILQQLIACSNQKSAEIYLDIKKATKSIYTLDGFNNVFSKERLYSISTKDFQSENIEMLKKFASCKIKVRFYKK</sequence>